<dbReference type="InterPro" id="IPR011993">
    <property type="entry name" value="PH-like_dom_sf"/>
</dbReference>
<keyword evidence="1" id="KW-0853">WD repeat</keyword>
<dbReference type="InterPro" id="IPR023362">
    <property type="entry name" value="PH-BEACH_dom"/>
</dbReference>
<organism evidence="7 8">
    <name type="scientific">Saccharomyces uvarum</name>
    <name type="common">Yeast</name>
    <name type="synonym">Saccharomyces bayanus var. uvarum</name>
    <dbReference type="NCBI Taxonomy" id="230603"/>
    <lineage>
        <taxon>Eukaryota</taxon>
        <taxon>Fungi</taxon>
        <taxon>Dikarya</taxon>
        <taxon>Ascomycota</taxon>
        <taxon>Saccharomycotina</taxon>
        <taxon>Saccharomycetes</taxon>
        <taxon>Saccharomycetales</taxon>
        <taxon>Saccharomycetaceae</taxon>
        <taxon>Saccharomyces</taxon>
    </lineage>
</organism>
<proteinExistence type="predicted"/>
<dbReference type="SUPFAM" id="SSF49899">
    <property type="entry name" value="Concanavalin A-like lectins/glucanases"/>
    <property type="match status" value="1"/>
</dbReference>
<dbReference type="FunFam" id="1.10.1540.10:FF:000001">
    <property type="entry name" value="neurobeachin isoform X1"/>
    <property type="match status" value="1"/>
</dbReference>
<keyword evidence="2" id="KW-0677">Repeat</keyword>
<dbReference type="CDD" id="cd01201">
    <property type="entry name" value="PH_BEACH"/>
    <property type="match status" value="1"/>
</dbReference>
<dbReference type="PANTHER" id="PTHR13743">
    <property type="entry name" value="BEIGE/BEACH-RELATED"/>
    <property type="match status" value="1"/>
</dbReference>
<dbReference type="PROSITE" id="PS51783">
    <property type="entry name" value="PH_BEACH"/>
    <property type="match status" value="1"/>
</dbReference>
<evidence type="ECO:0000313" key="8">
    <source>
        <dbReference type="Proteomes" id="UP001162090"/>
    </source>
</evidence>
<name>A0AA35JCS0_SACUV</name>
<sequence length="2171" mass="251579">MHSIINAASKVLKLQGDMKKTTLILEDILILQPIDNEIEANIEHPLQHELIEVIQSYSPQDKRSGYSKKGIAEDKICELSNHVCLALSKKFELGNDSKNFNITQPKRWMQLLETLSDTIGFAVVVQIIVTLANISLINKQNLGNLKQLRRQIFEILLKKNDTWKCKLLQRTLLELYILGLSVDCTPLELQNLYRHKNLRFCNDVLNSLTLQVSDPRSQNYLQFENAYKLFQIQKSPKINHSFLFYVELNTVISNRLMTIGKQIYLEIKEGQFCISNDNYMIGLFDNFEFEVGNLYFIAVIIDQNNRIALYVDGNFINQITLFENSVFQLSTCELGSMICSFKLYRFYLWDGLLTESAIRLLQHIGSSYQYTFDKKNEFCGILSSCQDALITKTRLMIKSPTEMTCTKFLDEIKLLEMENITIDMNPNDMHQDFTKASNFTITFKENKENSNDIPDMGKCYLYQSSNLITKFISIDCIRLAFLNITECNSMDDLLRHVSHLLNLLRNVEILNWFKRDCGFPLFAYTLRRKITQDLLQPLNIQFFNLFIEFCGWNFSDISKSIILDTEAYENLVLNLDLWYVDEDESYLTSGGLEIIRFLFFQISSLLEASIYAKFNAEKFKTMNTLEKLCLTYQATTKKGKPKNKFDELSNDVVSVLLALLKYNFNKWHLQWLLHLSYYFIRAKDIRSGEIILQMVDQLFSFFLDQDNDENAKLLSKMIPIKLILMIMDQLMQNNESNPTICLNILFKTTLINKSLFKQFYKNDGLKLILTIICKADETRQEDFISLLFTYSMDNYSTTNELVSDAGSEIIGESPSNKIATKEIIYLAINFIEWHVVNSETNDCSSLSDLNNYISKFIENLESLSKVPINASVFDPRTSYVAVSLLDLLITLNQSGNVSEFKSSSNLITRLIKNNILYALTTYATYDFEVYMNAFFCHSAEYKLVHPKTVISNTNYLELAFIVTILPIILDTLGGSDDRLNPMLLKYPFMMSNLLYLLRKFRPYTSQIVMPKQFYFSSYTCLLNCISLIGKSSCHRFKNVLRSQLLQDFKISMISLLYSNTSKQIIWEDQQYKMFCKSLLLWQETLFENIYWACDNETISLLLIFLANRLHETGYDEVTFNCLRAIVQEKEKKLKEVANFFDMEDKNDVIVALTHFISSDSCDAMNFTIETYPFFFSDAQKTRFQNSATSFLFKNTNFSSLSIKQINSQIYEWKNARFEYITKNNQKCLVLFQKDNTPLEFKIKKSISRYISNFKTDREENSIFYQNNLDLLIFHLRHTLEIQSGSNISCKWSLDFVEDFDGMKRRLLPAWEPKNEPLFNEEDAKNETITSNNRQRRESGSILSYEFIEDMETLELEPLGDLNENRKILRLLRDNDSISTIWNCSLIIGLEIKEGILIQGNSYLYFVSDYYFGSEDKKILKLSEVSQELRDINVSLINGPDLKEVSNSLKHEVFVWKLVDLTFVTKRPFLLRDVAIELLFEERVSAFFSFYNKRVRDDVLRVLNKIPKHLPADPVFSSVLQEINNRGNTIVAKNGIGKASIASKFTSVFSTSNSLIDGFELSKKWVRGEISNFYYLMCINTLAGRSFNDLTQYPVFPWVIADYESDVLDLENPKTYRDLSKPMGAQSIKRRMQFMERYEALASLDDPGSPPFHYGTHYSSAMIVSSYLIRLKPFVGSFLLLQGGNFGLADRLFSSLERAWCSAASENTTDVRELTPEFFFLPEFLTNINDYDFGVDQSGKKVNDVILPPWANGDPKVFIQKNREALESPYASKHLHEWIDLIFGYKQKGKNAVDSVNVFNRLSYPGAVNLDNINDENERRAITGIIHNFGQTPLQIFQEPHQKKLTYDVRQLPTEVWHKIPSKPIFEKLVFNSNKKDRPVSYVIHDSSYFDSLYWRGFAFPNLFLKTEEGLMSFKIVHKSSFKIGVDFYEKTHMAQITSFTNWKSGQFITGDETGLIKVWKYHKDKHAALGHLEKKKTMLGHLYGVKEMRCYFDYNMLLTLDANGLVYVWDMINFELVRQISAGAKRIAISQHSGSIMVLNENNAISVFNLNGEEYTSKAFEPVKIASSIEFLDFTKLDTGYRQHIYWKENEVLLVGFEDGKIEIYELYLNSHNEWAIKLLKALSTGRGKAITSIKAQGKTYLSQKTQKDPKEPSEIEVISGTRDGRLTIWY</sequence>
<evidence type="ECO:0000313" key="7">
    <source>
        <dbReference type="EMBL" id="CAI4057302.1"/>
    </source>
</evidence>
<dbReference type="SMART" id="SM01026">
    <property type="entry name" value="Beach"/>
    <property type="match status" value="1"/>
</dbReference>
<evidence type="ECO:0000259" key="6">
    <source>
        <dbReference type="PROSITE" id="PS51783"/>
    </source>
</evidence>
<dbReference type="InterPro" id="IPR036372">
    <property type="entry name" value="BEACH_dom_sf"/>
</dbReference>
<evidence type="ECO:0000259" key="5">
    <source>
        <dbReference type="PROSITE" id="PS50197"/>
    </source>
</evidence>
<dbReference type="Gene3D" id="2.30.29.30">
    <property type="entry name" value="Pleckstrin-homology domain (PH domain)/Phosphotyrosine-binding domain (PTB)"/>
    <property type="match status" value="1"/>
</dbReference>
<dbReference type="EMBL" id="OX365914">
    <property type="protein sequence ID" value="CAI4057302.1"/>
    <property type="molecule type" value="Genomic_DNA"/>
</dbReference>
<evidence type="ECO:0000256" key="3">
    <source>
        <dbReference type="ARBA" id="ARBA00054699"/>
    </source>
</evidence>
<feature type="domain" description="BEACH" evidence="5">
    <location>
        <begin position="1549"/>
        <end position="1843"/>
    </location>
</feature>
<dbReference type="Pfam" id="PF02138">
    <property type="entry name" value="Beach"/>
    <property type="match status" value="1"/>
</dbReference>
<dbReference type="CDD" id="cd06071">
    <property type="entry name" value="Beach"/>
    <property type="match status" value="1"/>
</dbReference>
<reference evidence="7" key="1">
    <citation type="submission" date="2022-10" db="EMBL/GenBank/DDBJ databases">
        <authorList>
            <person name="Byrne P K."/>
        </authorList>
    </citation>
    <scope>NUCLEOTIDE SEQUENCE</scope>
    <source>
        <strain evidence="7">CBS7001</strain>
    </source>
</reference>
<comment type="function">
    <text evidence="3">May be involved in protein sorting and cell wall formation.</text>
</comment>
<dbReference type="InterPro" id="IPR013320">
    <property type="entry name" value="ConA-like_dom_sf"/>
</dbReference>
<dbReference type="PROSITE" id="PS50197">
    <property type="entry name" value="BEACH"/>
    <property type="match status" value="1"/>
</dbReference>
<evidence type="ECO:0000256" key="4">
    <source>
        <dbReference type="ARBA" id="ARBA00073334"/>
    </source>
</evidence>
<dbReference type="Gene3D" id="1.10.1540.10">
    <property type="entry name" value="BEACH domain"/>
    <property type="match status" value="1"/>
</dbReference>
<dbReference type="Gene3D" id="2.130.10.10">
    <property type="entry name" value="YVTN repeat-like/Quinoprotein amine dehydrogenase"/>
    <property type="match status" value="1"/>
</dbReference>
<protein>
    <recommendedName>
        <fullName evidence="4">Beige protein homolog 1</fullName>
    </recommendedName>
</protein>
<evidence type="ECO:0000256" key="2">
    <source>
        <dbReference type="ARBA" id="ARBA00022737"/>
    </source>
</evidence>
<evidence type="ECO:0000256" key="1">
    <source>
        <dbReference type="ARBA" id="ARBA00022574"/>
    </source>
</evidence>
<dbReference type="SUPFAM" id="SSF50729">
    <property type="entry name" value="PH domain-like"/>
    <property type="match status" value="1"/>
</dbReference>
<gene>
    <name evidence="7" type="primary">SUVC03G0920</name>
    <name evidence="7" type="ORF">SUVC_03G0920</name>
</gene>
<dbReference type="Proteomes" id="UP001162090">
    <property type="component" value="Chromosome 3"/>
</dbReference>
<dbReference type="SUPFAM" id="SSF50978">
    <property type="entry name" value="WD40 repeat-like"/>
    <property type="match status" value="1"/>
</dbReference>
<dbReference type="SUPFAM" id="SSF81837">
    <property type="entry name" value="BEACH domain"/>
    <property type="match status" value="1"/>
</dbReference>
<accession>A0AA35JCS0</accession>
<dbReference type="InterPro" id="IPR015943">
    <property type="entry name" value="WD40/YVTN_repeat-like_dom_sf"/>
</dbReference>
<feature type="domain" description="BEACH-type PH" evidence="6">
    <location>
        <begin position="1372"/>
        <end position="1503"/>
    </location>
</feature>
<dbReference type="PANTHER" id="PTHR13743:SF123">
    <property type="entry name" value="PROTEIN FAN"/>
    <property type="match status" value="1"/>
</dbReference>
<dbReference type="InterPro" id="IPR036322">
    <property type="entry name" value="WD40_repeat_dom_sf"/>
</dbReference>
<dbReference type="Pfam" id="PF14844">
    <property type="entry name" value="PH_BEACH"/>
    <property type="match status" value="1"/>
</dbReference>
<dbReference type="InterPro" id="IPR050865">
    <property type="entry name" value="BEACH_Domain"/>
</dbReference>
<dbReference type="InterPro" id="IPR000409">
    <property type="entry name" value="BEACH_dom"/>
</dbReference>